<accession>A0A841RCX5</accession>
<dbReference type="RefSeq" id="WP_184747333.1">
    <property type="nucleotide sequence ID" value="NZ_JACHGJ010000005.1"/>
</dbReference>
<dbReference type="SUPFAM" id="SSF52833">
    <property type="entry name" value="Thioredoxin-like"/>
    <property type="match status" value="1"/>
</dbReference>
<name>A0A841RCX5_9SPIO</name>
<organism evidence="4 5">
    <name type="scientific">Spirochaeta isovalerica</name>
    <dbReference type="NCBI Taxonomy" id="150"/>
    <lineage>
        <taxon>Bacteria</taxon>
        <taxon>Pseudomonadati</taxon>
        <taxon>Spirochaetota</taxon>
        <taxon>Spirochaetia</taxon>
        <taxon>Spirochaetales</taxon>
        <taxon>Spirochaetaceae</taxon>
        <taxon>Spirochaeta</taxon>
    </lineage>
</organism>
<protein>
    <submittedName>
        <fullName evidence="4">NADP-reducing hydrogenase subunit HndB</fullName>
        <ecNumber evidence="4">1.12.1.3</ecNumber>
    </submittedName>
</protein>
<dbReference type="CDD" id="cd02980">
    <property type="entry name" value="TRX_Fd_family"/>
    <property type="match status" value="1"/>
</dbReference>
<dbReference type="EC" id="1.12.1.3" evidence="4"/>
<evidence type="ECO:0000256" key="3">
    <source>
        <dbReference type="ARBA" id="ARBA00023014"/>
    </source>
</evidence>
<dbReference type="Proteomes" id="UP000587760">
    <property type="component" value="Unassembled WGS sequence"/>
</dbReference>
<keyword evidence="3" id="KW-0411">Iron-sulfur</keyword>
<evidence type="ECO:0000313" key="5">
    <source>
        <dbReference type="Proteomes" id="UP000587760"/>
    </source>
</evidence>
<gene>
    <name evidence="4" type="ORF">HNR50_002760</name>
</gene>
<dbReference type="PANTHER" id="PTHR43578">
    <property type="entry name" value="NADH-QUINONE OXIDOREDUCTASE SUBUNIT F"/>
    <property type="match status" value="1"/>
</dbReference>
<dbReference type="Gene3D" id="3.40.30.10">
    <property type="entry name" value="Glutaredoxin"/>
    <property type="match status" value="1"/>
</dbReference>
<sequence length="130" mass="14203">MSKMTLEELRKLREAKKQEAAQRDTEGKDTLVIVGMGTCGIAAGAKDVVDALLDELKKVGNENVIIRQAGCMGLCHVEPTVEVRSPGIPNTIYGNVDAEVARKIVRQHIVDGRLVNKHVYDKPAADIIEQ</sequence>
<reference evidence="4 5" key="1">
    <citation type="submission" date="2020-08" db="EMBL/GenBank/DDBJ databases">
        <title>Genomic Encyclopedia of Type Strains, Phase IV (KMG-IV): sequencing the most valuable type-strain genomes for metagenomic binning, comparative biology and taxonomic classification.</title>
        <authorList>
            <person name="Goeker M."/>
        </authorList>
    </citation>
    <scope>NUCLEOTIDE SEQUENCE [LARGE SCALE GENOMIC DNA]</scope>
    <source>
        <strain evidence="4 5">DSM 2461</strain>
    </source>
</reference>
<dbReference type="GO" id="GO:0051536">
    <property type="term" value="F:iron-sulfur cluster binding"/>
    <property type="evidence" value="ECO:0007669"/>
    <property type="project" value="UniProtKB-KW"/>
</dbReference>
<proteinExistence type="predicted"/>
<dbReference type="EMBL" id="JACHGJ010000005">
    <property type="protein sequence ID" value="MBB6481087.1"/>
    <property type="molecule type" value="Genomic_DNA"/>
</dbReference>
<keyword evidence="2" id="KW-0408">Iron</keyword>
<dbReference type="PANTHER" id="PTHR43578:SF3">
    <property type="entry name" value="NADH-QUINONE OXIDOREDUCTASE SUBUNIT F"/>
    <property type="match status" value="1"/>
</dbReference>
<dbReference type="GO" id="GO:0046872">
    <property type="term" value="F:metal ion binding"/>
    <property type="evidence" value="ECO:0007669"/>
    <property type="project" value="UniProtKB-KW"/>
</dbReference>
<keyword evidence="4" id="KW-0560">Oxidoreductase</keyword>
<comment type="caution">
    <text evidence="4">The sequence shown here is derived from an EMBL/GenBank/DDBJ whole genome shotgun (WGS) entry which is preliminary data.</text>
</comment>
<keyword evidence="1" id="KW-0479">Metal-binding</keyword>
<dbReference type="AlphaFoldDB" id="A0A841RCX5"/>
<dbReference type="InterPro" id="IPR036249">
    <property type="entry name" value="Thioredoxin-like_sf"/>
</dbReference>
<dbReference type="GO" id="GO:0050583">
    <property type="term" value="F:hydrogen dehydrogenase (NADP+) activity"/>
    <property type="evidence" value="ECO:0007669"/>
    <property type="project" value="UniProtKB-EC"/>
</dbReference>
<evidence type="ECO:0000313" key="4">
    <source>
        <dbReference type="EMBL" id="MBB6481087.1"/>
    </source>
</evidence>
<evidence type="ECO:0000256" key="1">
    <source>
        <dbReference type="ARBA" id="ARBA00022723"/>
    </source>
</evidence>
<keyword evidence="5" id="KW-1185">Reference proteome</keyword>
<evidence type="ECO:0000256" key="2">
    <source>
        <dbReference type="ARBA" id="ARBA00023004"/>
    </source>
</evidence>